<evidence type="ECO:0000259" key="5">
    <source>
        <dbReference type="Pfam" id="PF02525"/>
    </source>
</evidence>
<dbReference type="PANTHER" id="PTHR46305:SF3">
    <property type="entry name" value="NADPH:QUINONE OXIDOREDUCTASE MDAB"/>
    <property type="match status" value="1"/>
</dbReference>
<comment type="similarity">
    <text evidence="4">Belongs to the oxidoreductase MdaB family.</text>
</comment>
<protein>
    <submittedName>
        <fullName evidence="6">Flavodoxin family protein</fullName>
    </submittedName>
</protein>
<evidence type="ECO:0000313" key="7">
    <source>
        <dbReference type="Proteomes" id="UP000280792"/>
    </source>
</evidence>
<dbReference type="AlphaFoldDB" id="A0A3P3VJA2"/>
<comment type="cofactor">
    <cofactor evidence="1">
        <name>FAD</name>
        <dbReference type="ChEBI" id="CHEBI:57692"/>
    </cofactor>
</comment>
<keyword evidence="2" id="KW-0285">Flavoprotein</keyword>
<dbReference type="InterPro" id="IPR029039">
    <property type="entry name" value="Flavoprotein-like_sf"/>
</dbReference>
<dbReference type="Pfam" id="PF02525">
    <property type="entry name" value="Flavodoxin_2"/>
    <property type="match status" value="1"/>
</dbReference>
<reference evidence="6 7" key="1">
    <citation type="submission" date="2018-08" db="EMBL/GenBank/DDBJ databases">
        <authorList>
            <person name="Khan S.A."/>
        </authorList>
    </citation>
    <scope>NUCLEOTIDE SEQUENCE [LARGE SCALE GENOMIC DNA]</scope>
    <source>
        <strain evidence="6 7">GTF-13</strain>
    </source>
</reference>
<sequence>MINRSTLQGRSMDSILIICGAERAGISEGRYNRSLAAAAEALLGEHYRLLTTSIEAGYDVEQEQEKFRQAQVVIWQFPVFWFNCPASVKQYIDRVFAHGVFFERKLPYGTGGLMGGKRYLLSTTWNAPESAFADPATFYQGATLDDAMIAMHQAHRYVGMEALPSFAVYNVVREPDYERAEQRWRDHLRRLLLS</sequence>
<dbReference type="PANTHER" id="PTHR46305">
    <property type="match status" value="1"/>
</dbReference>
<dbReference type="InterPro" id="IPR052397">
    <property type="entry name" value="NADPH-QR_MdaB"/>
</dbReference>
<dbReference type="EMBL" id="QWEZ01000002">
    <property type="protein sequence ID" value="RRJ82427.1"/>
    <property type="molecule type" value="Genomic_DNA"/>
</dbReference>
<reference evidence="6 7" key="2">
    <citation type="submission" date="2018-12" db="EMBL/GenBank/DDBJ databases">
        <title>Simiduia agarivorans gen. nov., sp. nov., a marine, agarolytic bacterium isolated from shallow coastal water from Keelung, Taiwan.</title>
        <authorList>
            <person name="Shieh W.Y."/>
        </authorList>
    </citation>
    <scope>NUCLEOTIDE SEQUENCE [LARGE SCALE GENOMIC DNA]</scope>
    <source>
        <strain evidence="6 7">GTF-13</strain>
    </source>
</reference>
<name>A0A3P3VJA2_9GAMM</name>
<evidence type="ECO:0000256" key="4">
    <source>
        <dbReference type="ARBA" id="ARBA00037981"/>
    </source>
</evidence>
<dbReference type="InterPro" id="IPR003680">
    <property type="entry name" value="Flavodoxin_fold"/>
</dbReference>
<dbReference type="RefSeq" id="WP_125016146.1">
    <property type="nucleotide sequence ID" value="NZ_QWEZ01000002.1"/>
</dbReference>
<keyword evidence="3" id="KW-0274">FAD</keyword>
<evidence type="ECO:0000313" key="6">
    <source>
        <dbReference type="EMBL" id="RRJ82427.1"/>
    </source>
</evidence>
<dbReference type="SUPFAM" id="SSF52218">
    <property type="entry name" value="Flavoproteins"/>
    <property type="match status" value="1"/>
</dbReference>
<evidence type="ECO:0000256" key="2">
    <source>
        <dbReference type="ARBA" id="ARBA00022630"/>
    </source>
</evidence>
<evidence type="ECO:0000256" key="1">
    <source>
        <dbReference type="ARBA" id="ARBA00001974"/>
    </source>
</evidence>
<feature type="domain" description="Flavodoxin-like fold" evidence="5">
    <location>
        <begin position="15"/>
        <end position="188"/>
    </location>
</feature>
<proteinExistence type="inferred from homology"/>
<dbReference type="Gene3D" id="3.40.50.360">
    <property type="match status" value="1"/>
</dbReference>
<gene>
    <name evidence="6" type="ORF">D0544_11150</name>
</gene>
<keyword evidence="7" id="KW-1185">Reference proteome</keyword>
<dbReference type="Proteomes" id="UP000280792">
    <property type="component" value="Unassembled WGS sequence"/>
</dbReference>
<accession>A0A3P3VJA2</accession>
<comment type="caution">
    <text evidence="6">The sequence shown here is derived from an EMBL/GenBank/DDBJ whole genome shotgun (WGS) entry which is preliminary data.</text>
</comment>
<evidence type="ECO:0000256" key="3">
    <source>
        <dbReference type="ARBA" id="ARBA00022827"/>
    </source>
</evidence>
<organism evidence="6 7">
    <name type="scientific">Aestuariirhabdus litorea</name>
    <dbReference type="NCBI Taxonomy" id="2528527"/>
    <lineage>
        <taxon>Bacteria</taxon>
        <taxon>Pseudomonadati</taxon>
        <taxon>Pseudomonadota</taxon>
        <taxon>Gammaproteobacteria</taxon>
        <taxon>Oceanospirillales</taxon>
        <taxon>Aestuariirhabdaceae</taxon>
        <taxon>Aestuariirhabdus</taxon>
    </lineage>
</organism>